<accession>A0ABU6X1S1</accession>
<dbReference type="EMBL" id="JASCZI010192913">
    <property type="protein sequence ID" value="MED6191306.1"/>
    <property type="molecule type" value="Genomic_DNA"/>
</dbReference>
<proteinExistence type="predicted"/>
<protein>
    <submittedName>
        <fullName evidence="2">Uncharacterized protein</fullName>
    </submittedName>
</protein>
<name>A0ABU6X1S1_9FABA</name>
<keyword evidence="3" id="KW-1185">Reference proteome</keyword>
<comment type="caution">
    <text evidence="2">The sequence shown here is derived from an EMBL/GenBank/DDBJ whole genome shotgun (WGS) entry which is preliminary data.</text>
</comment>
<feature type="non-terminal residue" evidence="2">
    <location>
        <position position="1"/>
    </location>
</feature>
<gene>
    <name evidence="2" type="ORF">PIB30_115042</name>
</gene>
<evidence type="ECO:0000256" key="1">
    <source>
        <dbReference type="SAM" id="MobiDB-lite"/>
    </source>
</evidence>
<evidence type="ECO:0000313" key="3">
    <source>
        <dbReference type="Proteomes" id="UP001341840"/>
    </source>
</evidence>
<dbReference type="Proteomes" id="UP001341840">
    <property type="component" value="Unassembled WGS sequence"/>
</dbReference>
<organism evidence="2 3">
    <name type="scientific">Stylosanthes scabra</name>
    <dbReference type="NCBI Taxonomy" id="79078"/>
    <lineage>
        <taxon>Eukaryota</taxon>
        <taxon>Viridiplantae</taxon>
        <taxon>Streptophyta</taxon>
        <taxon>Embryophyta</taxon>
        <taxon>Tracheophyta</taxon>
        <taxon>Spermatophyta</taxon>
        <taxon>Magnoliopsida</taxon>
        <taxon>eudicotyledons</taxon>
        <taxon>Gunneridae</taxon>
        <taxon>Pentapetalae</taxon>
        <taxon>rosids</taxon>
        <taxon>fabids</taxon>
        <taxon>Fabales</taxon>
        <taxon>Fabaceae</taxon>
        <taxon>Papilionoideae</taxon>
        <taxon>50 kb inversion clade</taxon>
        <taxon>dalbergioids sensu lato</taxon>
        <taxon>Dalbergieae</taxon>
        <taxon>Pterocarpus clade</taxon>
        <taxon>Stylosanthes</taxon>
    </lineage>
</organism>
<feature type="compositionally biased region" description="Low complexity" evidence="1">
    <location>
        <begin position="11"/>
        <end position="22"/>
    </location>
</feature>
<reference evidence="2 3" key="1">
    <citation type="journal article" date="2023" name="Plants (Basel)">
        <title>Bridging the Gap: Combining Genomics and Transcriptomics Approaches to Understand Stylosanthes scabra, an Orphan Legume from the Brazilian Caatinga.</title>
        <authorList>
            <person name="Ferreira-Neto J.R.C."/>
            <person name="da Silva M.D."/>
            <person name="Binneck E."/>
            <person name="de Melo N.F."/>
            <person name="da Silva R.H."/>
            <person name="de Melo A.L.T.M."/>
            <person name="Pandolfi V."/>
            <person name="Bustamante F.O."/>
            <person name="Brasileiro-Vidal A.C."/>
            <person name="Benko-Iseppon A.M."/>
        </authorList>
    </citation>
    <scope>NUCLEOTIDE SEQUENCE [LARGE SCALE GENOMIC DNA]</scope>
    <source>
        <tissue evidence="2">Leaves</tissue>
    </source>
</reference>
<sequence>LKYMKEPAANTKGSKTPSGKSSWQACGGPTSGQTWYNTFGSAKGAKSTPRCSSYQPLSCQLLSLLGRSTNGA</sequence>
<feature type="region of interest" description="Disordered" evidence="1">
    <location>
        <begin position="1"/>
        <end position="26"/>
    </location>
</feature>
<evidence type="ECO:0000313" key="2">
    <source>
        <dbReference type="EMBL" id="MED6191306.1"/>
    </source>
</evidence>